<dbReference type="SUPFAM" id="SSF56219">
    <property type="entry name" value="DNase I-like"/>
    <property type="match status" value="1"/>
</dbReference>
<gene>
    <name evidence="10" type="primary">SMPD5</name>
</gene>
<dbReference type="InterPro" id="IPR036691">
    <property type="entry name" value="Endo/exonu/phosph_ase_sf"/>
</dbReference>
<dbReference type="Ensembl" id="ENSLACT00000005103.1">
    <property type="protein sequence ID" value="ENSLACP00000005057.1"/>
    <property type="gene ID" value="ENSLACG00000004498.1"/>
</dbReference>
<evidence type="ECO:0000256" key="6">
    <source>
        <dbReference type="ARBA" id="ARBA00047268"/>
    </source>
</evidence>
<dbReference type="EMBL" id="AFYH01204957">
    <property type="status" value="NOT_ANNOTATED_CDS"/>
    <property type="molecule type" value="Genomic_DNA"/>
</dbReference>
<dbReference type="HOGENOM" id="CLU_028243_0_0_1"/>
<dbReference type="GO" id="GO:0004767">
    <property type="term" value="F:sphingomyelin phosphodiesterase activity"/>
    <property type="evidence" value="ECO:0007669"/>
    <property type="project" value="UniProtKB-EC"/>
</dbReference>
<evidence type="ECO:0000256" key="8">
    <source>
        <dbReference type="SAM" id="MobiDB-lite"/>
    </source>
</evidence>
<keyword evidence="5" id="KW-0746">Sphingolipid metabolism</keyword>
<dbReference type="CDD" id="cd09078">
    <property type="entry name" value="nSMase"/>
    <property type="match status" value="1"/>
</dbReference>
<dbReference type="GO" id="GO:0006684">
    <property type="term" value="P:sphingomyelin metabolic process"/>
    <property type="evidence" value="ECO:0007669"/>
    <property type="project" value="TreeGrafter"/>
</dbReference>
<dbReference type="UniPathway" id="UPA00222"/>
<dbReference type="AlphaFoldDB" id="H3A5Y6"/>
<comment type="catalytic activity">
    <reaction evidence="6">
        <text>a sphingomyelin + H2O = phosphocholine + an N-acylsphing-4-enine + H(+)</text>
        <dbReference type="Rhea" id="RHEA:19253"/>
        <dbReference type="ChEBI" id="CHEBI:15377"/>
        <dbReference type="ChEBI" id="CHEBI:15378"/>
        <dbReference type="ChEBI" id="CHEBI:17636"/>
        <dbReference type="ChEBI" id="CHEBI:52639"/>
        <dbReference type="ChEBI" id="CHEBI:295975"/>
        <dbReference type="EC" id="3.1.4.12"/>
    </reaction>
    <physiologicalReaction direction="left-to-right" evidence="6">
        <dbReference type="Rhea" id="RHEA:19254"/>
    </physiologicalReaction>
</comment>
<dbReference type="GO" id="GO:0006687">
    <property type="term" value="P:glycosphingolipid metabolic process"/>
    <property type="evidence" value="ECO:0007669"/>
    <property type="project" value="Ensembl"/>
</dbReference>
<dbReference type="PANTHER" id="PTHR16320:SF9">
    <property type="entry name" value="SPHINGOMYELIN PHOSPHODIESTERASE 5"/>
    <property type="match status" value="1"/>
</dbReference>
<dbReference type="EC" id="3.1.4.12" evidence="3"/>
<evidence type="ECO:0000256" key="5">
    <source>
        <dbReference type="ARBA" id="ARBA00022919"/>
    </source>
</evidence>
<dbReference type="STRING" id="7897.ENSLACP00000005057"/>
<sequence>MALRESPFSNCFLRDLHCLAWALIFPCYWSLDRLLATCVETTWEKEQRREQECYLLPIRVVFGTVLFLVLFVLSLPFALVGFVLWVPLQAARRPFSYSHCRDVNAEAAKEWGSPQEEQWRVFSFVTANLCLLPDSLARLNNLSHTQTRSLQIGKYIVQGVTRPKIKIYIDSPSSGGMSHGSKRGILTPPHLAYGTVGSSCLNEPAAERDASLKYIDSSEEGSESDRRWECKGGKGDANTDPSAIMIAMSNWQPRNDGDGALAMGQPRGGRRTSWRASIGSQKEGDIPCEISSFFPTDVDLICLQEVFDKRAAAKLKSILNPVFGHVLYDVGVYALQGRCGFKFFNSGLFLASRYPILEAEYHCYSNARGEDALAAKGLLCAKIQVGTSPEGQGIVGYYNCTHLHAPEEDGQIRCDQLTSMMDWINKFQKATRLKDEIVVFDVLCGDFNFDNCSPGESFSLQ</sequence>
<dbReference type="eggNOG" id="ENOG502QVS2">
    <property type="taxonomic scope" value="Eukaryota"/>
</dbReference>
<reference evidence="11" key="1">
    <citation type="submission" date="2011-08" db="EMBL/GenBank/DDBJ databases">
        <title>The draft genome of Latimeria chalumnae.</title>
        <authorList>
            <person name="Di Palma F."/>
            <person name="Alfoldi J."/>
            <person name="Johnson J."/>
            <person name="Berlin A."/>
            <person name="Gnerre S."/>
            <person name="Jaffe D."/>
            <person name="MacCallum I."/>
            <person name="Young S."/>
            <person name="Walker B.J."/>
            <person name="Lander E."/>
            <person name="Lindblad-Toh K."/>
        </authorList>
    </citation>
    <scope>NUCLEOTIDE SEQUENCE [LARGE SCALE GENOMIC DNA]</scope>
    <source>
        <strain evidence="11">Wild caught</strain>
    </source>
</reference>
<dbReference type="GO" id="GO:0005576">
    <property type="term" value="C:extracellular region"/>
    <property type="evidence" value="ECO:0007669"/>
    <property type="project" value="InterPro"/>
</dbReference>
<reference evidence="10" key="2">
    <citation type="submission" date="2025-08" db="UniProtKB">
        <authorList>
            <consortium name="Ensembl"/>
        </authorList>
    </citation>
    <scope>IDENTIFICATION</scope>
</reference>
<evidence type="ECO:0000256" key="9">
    <source>
        <dbReference type="SAM" id="Phobius"/>
    </source>
</evidence>
<dbReference type="GO" id="GO:0016020">
    <property type="term" value="C:membrane"/>
    <property type="evidence" value="ECO:0007669"/>
    <property type="project" value="GOC"/>
</dbReference>
<evidence type="ECO:0000313" key="11">
    <source>
        <dbReference type="Proteomes" id="UP000008672"/>
    </source>
</evidence>
<dbReference type="PANTHER" id="PTHR16320">
    <property type="entry name" value="SPHINGOMYELINASE FAMILY MEMBER"/>
    <property type="match status" value="1"/>
</dbReference>
<dbReference type="InterPro" id="IPR017766">
    <property type="entry name" value="Sphingomyelinase/PLipase_C"/>
</dbReference>
<keyword evidence="9" id="KW-0812">Transmembrane</keyword>
<dbReference type="EMBL" id="AFYH01204958">
    <property type="status" value="NOT_ANNOTATED_CDS"/>
    <property type="molecule type" value="Genomic_DNA"/>
</dbReference>
<proteinExistence type="predicted"/>
<evidence type="ECO:0000256" key="4">
    <source>
        <dbReference type="ARBA" id="ARBA00022801"/>
    </source>
</evidence>
<keyword evidence="9" id="KW-1133">Transmembrane helix</keyword>
<keyword evidence="4" id="KW-0378">Hydrolase</keyword>
<dbReference type="GeneTree" id="ENSGT00400000022168"/>
<evidence type="ECO:0000256" key="1">
    <source>
        <dbReference type="ARBA" id="ARBA00004760"/>
    </source>
</evidence>
<dbReference type="OMA" id="LGCWAPA"/>
<name>H3A5Y6_LATCH</name>
<accession>H3A5Y6</accession>
<organism evidence="10 11">
    <name type="scientific">Latimeria chalumnae</name>
    <name type="common">Coelacanth</name>
    <dbReference type="NCBI Taxonomy" id="7897"/>
    <lineage>
        <taxon>Eukaryota</taxon>
        <taxon>Metazoa</taxon>
        <taxon>Chordata</taxon>
        <taxon>Craniata</taxon>
        <taxon>Vertebrata</taxon>
        <taxon>Euteleostomi</taxon>
        <taxon>Coelacanthiformes</taxon>
        <taxon>Coelacanthidae</taxon>
        <taxon>Latimeria</taxon>
    </lineage>
</organism>
<evidence type="ECO:0000256" key="3">
    <source>
        <dbReference type="ARBA" id="ARBA00012369"/>
    </source>
</evidence>
<dbReference type="Proteomes" id="UP000008672">
    <property type="component" value="Unassembled WGS sequence"/>
</dbReference>
<dbReference type="InterPro" id="IPR038772">
    <property type="entry name" value="Sph/SMPD2-like"/>
</dbReference>
<evidence type="ECO:0000313" key="10">
    <source>
        <dbReference type="Ensembl" id="ENSLACP00000005057.1"/>
    </source>
</evidence>
<feature type="transmembrane region" description="Helical" evidence="9">
    <location>
        <begin position="65"/>
        <end position="88"/>
    </location>
</feature>
<reference evidence="10" key="3">
    <citation type="submission" date="2025-09" db="UniProtKB">
        <authorList>
            <consortium name="Ensembl"/>
        </authorList>
    </citation>
    <scope>IDENTIFICATION</scope>
</reference>
<comment type="catalytic activity">
    <reaction evidence="7">
        <text>N-(hexadecanoyl)-sphing-4-enine-1-phosphocholine + H2O = N-hexadecanoylsphing-4-enine + phosphocholine + H(+)</text>
        <dbReference type="Rhea" id="RHEA:45644"/>
        <dbReference type="ChEBI" id="CHEBI:15377"/>
        <dbReference type="ChEBI" id="CHEBI:15378"/>
        <dbReference type="ChEBI" id="CHEBI:72959"/>
        <dbReference type="ChEBI" id="CHEBI:78646"/>
        <dbReference type="ChEBI" id="CHEBI:295975"/>
    </reaction>
    <physiologicalReaction direction="left-to-right" evidence="7">
        <dbReference type="Rhea" id="RHEA:45645"/>
    </physiologicalReaction>
</comment>
<evidence type="ECO:0000256" key="2">
    <source>
        <dbReference type="ARBA" id="ARBA00004991"/>
    </source>
</evidence>
<comment type="pathway">
    <text evidence="2">Sphingolipid metabolism.</text>
</comment>
<feature type="region of interest" description="Disordered" evidence="8">
    <location>
        <begin position="213"/>
        <end position="236"/>
    </location>
</feature>
<dbReference type="InParanoid" id="H3A5Y6"/>
<dbReference type="EMBL" id="AFYH01204959">
    <property type="status" value="NOT_ANNOTATED_CDS"/>
    <property type="molecule type" value="Genomic_DNA"/>
</dbReference>
<dbReference type="Gene3D" id="3.60.10.10">
    <property type="entry name" value="Endonuclease/exonuclease/phosphatase"/>
    <property type="match status" value="1"/>
</dbReference>
<comment type="pathway">
    <text evidence="1">Lipid metabolism; sphingolipid metabolism.</text>
</comment>
<keyword evidence="9" id="KW-0472">Membrane</keyword>
<keyword evidence="11" id="KW-1185">Reference proteome</keyword>
<evidence type="ECO:0000256" key="7">
    <source>
        <dbReference type="ARBA" id="ARBA00049371"/>
    </source>
</evidence>
<keyword evidence="5" id="KW-0443">Lipid metabolism</keyword>
<dbReference type="GO" id="GO:0005758">
    <property type="term" value="C:mitochondrial intermembrane space"/>
    <property type="evidence" value="ECO:0007669"/>
    <property type="project" value="Ensembl"/>
</dbReference>
<protein>
    <recommendedName>
        <fullName evidence="3">sphingomyelin phosphodiesterase</fullName>
        <ecNumber evidence="3">3.1.4.12</ecNumber>
    </recommendedName>
</protein>
<feature type="compositionally biased region" description="Basic and acidic residues" evidence="8">
    <location>
        <begin position="223"/>
        <end position="234"/>
    </location>
</feature>